<feature type="compositionally biased region" description="Polar residues" evidence="1">
    <location>
        <begin position="21"/>
        <end position="33"/>
    </location>
</feature>
<comment type="caution">
    <text evidence="2">The sequence shown here is derived from an EMBL/GenBank/DDBJ whole genome shotgun (WGS) entry which is preliminary data.</text>
</comment>
<dbReference type="EMBL" id="JAZAVJ010000152">
    <property type="protein sequence ID" value="KAK7409398.1"/>
    <property type="molecule type" value="Genomic_DNA"/>
</dbReference>
<accession>A0ABR1GV27</accession>
<name>A0ABR1GV27_9HYPO</name>
<organism evidence="2 3">
    <name type="scientific">Neonectria punicea</name>
    <dbReference type="NCBI Taxonomy" id="979145"/>
    <lineage>
        <taxon>Eukaryota</taxon>
        <taxon>Fungi</taxon>
        <taxon>Dikarya</taxon>
        <taxon>Ascomycota</taxon>
        <taxon>Pezizomycotina</taxon>
        <taxon>Sordariomycetes</taxon>
        <taxon>Hypocreomycetidae</taxon>
        <taxon>Hypocreales</taxon>
        <taxon>Nectriaceae</taxon>
        <taxon>Neonectria</taxon>
    </lineage>
</organism>
<sequence>MGYPTLQSRYANNVLSIERNTVLSGPRGESNSVDDAPPQQPGGHNGLPLPYRRMFFRVELASL</sequence>
<keyword evidence="3" id="KW-1185">Reference proteome</keyword>
<evidence type="ECO:0000313" key="2">
    <source>
        <dbReference type="EMBL" id="KAK7409398.1"/>
    </source>
</evidence>
<reference evidence="2 3" key="1">
    <citation type="journal article" date="2025" name="Microbiol. Resour. Announc.">
        <title>Draft genome sequences for Neonectria magnoliae and Neonectria punicea, canker pathogens of Liriodendron tulipifera and Acer saccharum in West Virginia.</title>
        <authorList>
            <person name="Petronek H.M."/>
            <person name="Kasson M.T."/>
            <person name="Metheny A.M."/>
            <person name="Stauder C.M."/>
            <person name="Lovett B."/>
            <person name="Lynch S.C."/>
            <person name="Garnas J.R."/>
            <person name="Kasson L.R."/>
            <person name="Stajich J.E."/>
        </authorList>
    </citation>
    <scope>NUCLEOTIDE SEQUENCE [LARGE SCALE GENOMIC DNA]</scope>
    <source>
        <strain evidence="2 3">NRRL 64653</strain>
    </source>
</reference>
<evidence type="ECO:0000313" key="3">
    <source>
        <dbReference type="Proteomes" id="UP001498476"/>
    </source>
</evidence>
<gene>
    <name evidence="2" type="ORF">QQX98_008407</name>
</gene>
<protein>
    <submittedName>
        <fullName evidence="2">Uncharacterized protein</fullName>
    </submittedName>
</protein>
<proteinExistence type="predicted"/>
<feature type="region of interest" description="Disordered" evidence="1">
    <location>
        <begin position="21"/>
        <end position="48"/>
    </location>
</feature>
<dbReference type="Proteomes" id="UP001498476">
    <property type="component" value="Unassembled WGS sequence"/>
</dbReference>
<evidence type="ECO:0000256" key="1">
    <source>
        <dbReference type="SAM" id="MobiDB-lite"/>
    </source>
</evidence>